<dbReference type="InterPro" id="IPR003737">
    <property type="entry name" value="GlcNAc_PI_deacetylase-related"/>
</dbReference>
<dbReference type="EMBL" id="BOPG01000080">
    <property type="protein sequence ID" value="GIJ62586.1"/>
    <property type="molecule type" value="Genomic_DNA"/>
</dbReference>
<keyword evidence="3" id="KW-1185">Reference proteome</keyword>
<accession>A0A8J3ZJC2</accession>
<dbReference type="AlphaFoldDB" id="A0A8J3ZJC2"/>
<dbReference type="InterPro" id="IPR024078">
    <property type="entry name" value="LmbE-like_dom_sf"/>
</dbReference>
<evidence type="ECO:0000256" key="1">
    <source>
        <dbReference type="ARBA" id="ARBA00022833"/>
    </source>
</evidence>
<gene>
    <name evidence="2" type="ORF">Vau01_101020</name>
</gene>
<keyword evidence="1" id="KW-0862">Zinc</keyword>
<dbReference type="Proteomes" id="UP000612585">
    <property type="component" value="Unassembled WGS sequence"/>
</dbReference>
<evidence type="ECO:0000313" key="3">
    <source>
        <dbReference type="Proteomes" id="UP000612585"/>
    </source>
</evidence>
<comment type="caution">
    <text evidence="2">The sequence shown here is derived from an EMBL/GenBank/DDBJ whole genome shotgun (WGS) entry which is preliminary data.</text>
</comment>
<dbReference type="Gene3D" id="3.40.50.10320">
    <property type="entry name" value="LmbE-like"/>
    <property type="match status" value="1"/>
</dbReference>
<protein>
    <submittedName>
        <fullName evidence="2">GlcNAc-PI de-N-acetylase</fullName>
    </submittedName>
</protein>
<dbReference type="Pfam" id="PF02585">
    <property type="entry name" value="PIG-L"/>
    <property type="match status" value="1"/>
</dbReference>
<sequence length="294" mass="31899">MTWNGISHYVGAVKLMTVYAHPADTITNCGGTLARHADAGDEIVALILTHGGRIHANRYAEEWRKDRPDEAIARAGLDDIVAFKKAELQRAADIVGIGKVITLDHDDSSATLQDALVDQVAEQIANERPDVIICDYPQNPVMAANTHTVATTTALAAIGRAGTFLRNLDGQAEFHVKQVFLTSLPVYPTDGLSLFGVRNDVFVDITPVVGRKIAAMDCFDSQGYSGLFARKLIESANGEAGRAAGVNFAEGYYRLHNETHATLPVTAAAMEVDPLTRHVSYSRIDLRREYPVQG</sequence>
<reference evidence="2" key="1">
    <citation type="submission" date="2021-01" db="EMBL/GenBank/DDBJ databases">
        <title>Whole genome shotgun sequence of Virgisporangium aurantiacum NBRC 16421.</title>
        <authorList>
            <person name="Komaki H."/>
            <person name="Tamura T."/>
        </authorList>
    </citation>
    <scope>NUCLEOTIDE SEQUENCE</scope>
    <source>
        <strain evidence="2">NBRC 16421</strain>
    </source>
</reference>
<evidence type="ECO:0000313" key="2">
    <source>
        <dbReference type="EMBL" id="GIJ62586.1"/>
    </source>
</evidence>
<organism evidence="2 3">
    <name type="scientific">Virgisporangium aurantiacum</name>
    <dbReference type="NCBI Taxonomy" id="175570"/>
    <lineage>
        <taxon>Bacteria</taxon>
        <taxon>Bacillati</taxon>
        <taxon>Actinomycetota</taxon>
        <taxon>Actinomycetes</taxon>
        <taxon>Micromonosporales</taxon>
        <taxon>Micromonosporaceae</taxon>
        <taxon>Virgisporangium</taxon>
    </lineage>
</organism>
<dbReference type="SUPFAM" id="SSF102588">
    <property type="entry name" value="LmbE-like"/>
    <property type="match status" value="1"/>
</dbReference>
<name>A0A8J3ZJC2_9ACTN</name>
<dbReference type="GO" id="GO:0016137">
    <property type="term" value="P:glycoside metabolic process"/>
    <property type="evidence" value="ECO:0007669"/>
    <property type="project" value="UniProtKB-ARBA"/>
</dbReference>
<proteinExistence type="predicted"/>